<keyword evidence="1" id="KW-0472">Membrane</keyword>
<proteinExistence type="predicted"/>
<evidence type="ECO:0008006" key="4">
    <source>
        <dbReference type="Google" id="ProtNLM"/>
    </source>
</evidence>
<evidence type="ECO:0000313" key="3">
    <source>
        <dbReference type="Proteomes" id="UP001158049"/>
    </source>
</evidence>
<keyword evidence="1" id="KW-1133">Transmembrane helix</keyword>
<keyword evidence="1" id="KW-0812">Transmembrane</keyword>
<keyword evidence="3" id="KW-1185">Reference proteome</keyword>
<dbReference type="Proteomes" id="UP001158049">
    <property type="component" value="Unassembled WGS sequence"/>
</dbReference>
<evidence type="ECO:0000256" key="1">
    <source>
        <dbReference type="SAM" id="Phobius"/>
    </source>
</evidence>
<reference evidence="2 3" key="1">
    <citation type="submission" date="2017-05" db="EMBL/GenBank/DDBJ databases">
        <authorList>
            <person name="Varghese N."/>
            <person name="Submissions S."/>
        </authorList>
    </citation>
    <scope>NUCLEOTIDE SEQUENCE [LARGE SCALE GENOMIC DNA]</scope>
    <source>
        <strain evidence="2 3">DSM 26001</strain>
    </source>
</reference>
<comment type="caution">
    <text evidence="2">The sequence shown here is derived from an EMBL/GenBank/DDBJ whole genome shotgun (WGS) entry which is preliminary data.</text>
</comment>
<accession>A0ABY1QIY6</accession>
<evidence type="ECO:0000313" key="2">
    <source>
        <dbReference type="EMBL" id="SMP72506.1"/>
    </source>
</evidence>
<name>A0ABY1QIY6_9BURK</name>
<protein>
    <recommendedName>
        <fullName evidence="4">Transmembrane protein</fullName>
    </recommendedName>
</protein>
<dbReference type="EMBL" id="FXUL01000018">
    <property type="protein sequence ID" value="SMP72506.1"/>
    <property type="molecule type" value="Genomic_DNA"/>
</dbReference>
<organism evidence="2 3">
    <name type="scientific">Noviherbaspirillum suwonense</name>
    <dbReference type="NCBI Taxonomy" id="1224511"/>
    <lineage>
        <taxon>Bacteria</taxon>
        <taxon>Pseudomonadati</taxon>
        <taxon>Pseudomonadota</taxon>
        <taxon>Betaproteobacteria</taxon>
        <taxon>Burkholderiales</taxon>
        <taxon>Oxalobacteraceae</taxon>
        <taxon>Noviherbaspirillum</taxon>
    </lineage>
</organism>
<sequence length="92" mass="10390">MNSDLKVILVIGTVILLLMLCVPFLRALIMTIFGKVLMPLISAMGKVTGTWGLWTVKKTSSAYRLWIKNLLSPRSVIYQALEDPKEEKRKTP</sequence>
<gene>
    <name evidence="2" type="ORF">SAMN06295970_11848</name>
</gene>
<feature type="transmembrane region" description="Helical" evidence="1">
    <location>
        <begin position="7"/>
        <end position="30"/>
    </location>
</feature>